<evidence type="ECO:0000313" key="1">
    <source>
        <dbReference type="EMBL" id="KZT10649.1"/>
    </source>
</evidence>
<sequence>MADLAFTITGCRGILLGLDLTPVDLDDSTSIDLFQNTNSFTIVTKPTSLLSMRTSSGIPSRHLRQADPSNSWENASFLKIPNLFLEAEYLCQGTIDQASSQHHFQAVRSEGVNAYPYSLCRVVRLPHVEHLGRRSVHDDTAGKIEVPLLLESPQLSGWWHQTVGVDEWLKKGL</sequence>
<protein>
    <submittedName>
        <fullName evidence="1">Uncharacterized protein</fullName>
    </submittedName>
</protein>
<reference evidence="1 2" key="1">
    <citation type="journal article" date="2016" name="Mol. Biol. Evol.">
        <title>Comparative Genomics of Early-Diverging Mushroom-Forming Fungi Provides Insights into the Origins of Lignocellulose Decay Capabilities.</title>
        <authorList>
            <person name="Nagy L.G."/>
            <person name="Riley R."/>
            <person name="Tritt A."/>
            <person name="Adam C."/>
            <person name="Daum C."/>
            <person name="Floudas D."/>
            <person name="Sun H."/>
            <person name="Yadav J.S."/>
            <person name="Pangilinan J."/>
            <person name="Larsson K.H."/>
            <person name="Matsuura K."/>
            <person name="Barry K."/>
            <person name="Labutti K."/>
            <person name="Kuo R."/>
            <person name="Ohm R.A."/>
            <person name="Bhattacharya S.S."/>
            <person name="Shirouzu T."/>
            <person name="Yoshinaga Y."/>
            <person name="Martin F.M."/>
            <person name="Grigoriev I.V."/>
            <person name="Hibbett D.S."/>
        </authorList>
    </citation>
    <scope>NUCLEOTIDE SEQUENCE [LARGE SCALE GENOMIC DNA]</scope>
    <source>
        <strain evidence="1 2">93-53</strain>
    </source>
</reference>
<dbReference type="InParanoid" id="A0A165GQ03"/>
<keyword evidence="2" id="KW-1185">Reference proteome</keyword>
<gene>
    <name evidence="1" type="ORF">LAESUDRAFT_747333</name>
</gene>
<proteinExistence type="predicted"/>
<name>A0A165GQ03_9APHY</name>
<organism evidence="1 2">
    <name type="scientific">Laetiporus sulphureus 93-53</name>
    <dbReference type="NCBI Taxonomy" id="1314785"/>
    <lineage>
        <taxon>Eukaryota</taxon>
        <taxon>Fungi</taxon>
        <taxon>Dikarya</taxon>
        <taxon>Basidiomycota</taxon>
        <taxon>Agaricomycotina</taxon>
        <taxon>Agaricomycetes</taxon>
        <taxon>Polyporales</taxon>
        <taxon>Laetiporus</taxon>
    </lineage>
</organism>
<dbReference type="RefSeq" id="XP_040768389.1">
    <property type="nucleotide sequence ID" value="XM_040911467.1"/>
</dbReference>
<dbReference type="AlphaFoldDB" id="A0A165GQ03"/>
<dbReference type="Proteomes" id="UP000076871">
    <property type="component" value="Unassembled WGS sequence"/>
</dbReference>
<dbReference type="EMBL" id="KV427608">
    <property type="protein sequence ID" value="KZT10649.1"/>
    <property type="molecule type" value="Genomic_DNA"/>
</dbReference>
<accession>A0A165GQ03</accession>
<evidence type="ECO:0000313" key="2">
    <source>
        <dbReference type="Proteomes" id="UP000076871"/>
    </source>
</evidence>
<dbReference type="GeneID" id="63828495"/>